<dbReference type="EMBL" id="GBXM01092852">
    <property type="protein sequence ID" value="JAH15725.1"/>
    <property type="molecule type" value="Transcribed_RNA"/>
</dbReference>
<dbReference type="AlphaFoldDB" id="A0A0E9QHC3"/>
<protein>
    <submittedName>
        <fullName evidence="1">Uncharacterized protein</fullName>
    </submittedName>
</protein>
<organism evidence="1">
    <name type="scientific">Anguilla anguilla</name>
    <name type="common">European freshwater eel</name>
    <name type="synonym">Muraena anguilla</name>
    <dbReference type="NCBI Taxonomy" id="7936"/>
    <lineage>
        <taxon>Eukaryota</taxon>
        <taxon>Metazoa</taxon>
        <taxon>Chordata</taxon>
        <taxon>Craniata</taxon>
        <taxon>Vertebrata</taxon>
        <taxon>Euteleostomi</taxon>
        <taxon>Actinopterygii</taxon>
        <taxon>Neopterygii</taxon>
        <taxon>Teleostei</taxon>
        <taxon>Anguilliformes</taxon>
        <taxon>Anguillidae</taxon>
        <taxon>Anguilla</taxon>
    </lineage>
</organism>
<name>A0A0E9QHC3_ANGAN</name>
<proteinExistence type="predicted"/>
<accession>A0A0E9QHC3</accession>
<reference evidence="1" key="2">
    <citation type="journal article" date="2015" name="Fish Shellfish Immunol.">
        <title>Early steps in the European eel (Anguilla anguilla)-Vibrio vulnificus interaction in the gills: Role of the RtxA13 toxin.</title>
        <authorList>
            <person name="Callol A."/>
            <person name="Pajuelo D."/>
            <person name="Ebbesson L."/>
            <person name="Teles M."/>
            <person name="MacKenzie S."/>
            <person name="Amaro C."/>
        </authorList>
    </citation>
    <scope>NUCLEOTIDE SEQUENCE</scope>
</reference>
<evidence type="ECO:0000313" key="1">
    <source>
        <dbReference type="EMBL" id="JAH15725.1"/>
    </source>
</evidence>
<reference evidence="1" key="1">
    <citation type="submission" date="2014-11" db="EMBL/GenBank/DDBJ databases">
        <authorList>
            <person name="Amaro Gonzalez C."/>
        </authorList>
    </citation>
    <scope>NUCLEOTIDE SEQUENCE</scope>
</reference>
<sequence length="43" mass="4997">MEHYLNNINDCTETELAAFKQRKMSLKQVLHFAKNATTTKTLL</sequence>